<dbReference type="InterPro" id="IPR011990">
    <property type="entry name" value="TPR-like_helical_dom_sf"/>
</dbReference>
<dbReference type="Proteomes" id="UP000004931">
    <property type="component" value="Unassembled WGS sequence"/>
</dbReference>
<evidence type="ECO:0000313" key="2">
    <source>
        <dbReference type="EMBL" id="EAW32991.1"/>
    </source>
</evidence>
<protein>
    <submittedName>
        <fullName evidence="2">TPR repeat protein</fullName>
    </submittedName>
</protein>
<dbReference type="STRING" id="247633.GP2143_17086"/>
<dbReference type="EMBL" id="AAVT01000001">
    <property type="protein sequence ID" value="EAW32991.1"/>
    <property type="molecule type" value="Genomic_DNA"/>
</dbReference>
<sequence>MSIVNDMLNDLEKRRGEQAKSAVNIDWMVGEKQATKNRYFKPLLWLASGLVFLAIATGVWRNINAVNTEAVEHLSNAGNIIKAADSPMTVQLAETSESNEERALAESEVAKSIVAKPIVAKPIVAKPTVSESSAIVKASVLASEGVTLTNRPAQVTADSVAAVDEKISQPNSLRPTEKSRSVATMTSQNKVAKIVRAPTPRSFEQRDRSAFKKAEELIRDKQLAAAEQVLVNETTSNPQAVRSGTALSSLLMAQRRFEEAQELLVYLLRENPDSIELIKTQARLFLVTIKPRKAMDLLMKFSPPMSAHSDYYELLGLSARQEQQYELSVQAYKGLLRYNASRGDWWVGMAIALDMQGEIKAARSAYRSALRSKKIAPTLRDYAQQRLSAL</sequence>
<dbReference type="eggNOG" id="COG0457">
    <property type="taxonomic scope" value="Bacteria"/>
</dbReference>
<keyword evidence="1" id="KW-1133">Transmembrane helix</keyword>
<evidence type="ECO:0000313" key="3">
    <source>
        <dbReference type="Proteomes" id="UP000004931"/>
    </source>
</evidence>
<comment type="caution">
    <text evidence="2">The sequence shown here is derived from an EMBL/GenBank/DDBJ whole genome shotgun (WGS) entry which is preliminary data.</text>
</comment>
<reference evidence="2 3" key="1">
    <citation type="journal article" date="2010" name="J. Bacteriol.">
        <title>Genome sequence of the oligotrophic marine Gammaproteobacterium HTCC2143, isolated from the Oregon Coast.</title>
        <authorList>
            <person name="Oh H.M."/>
            <person name="Kang I."/>
            <person name="Ferriera S."/>
            <person name="Giovannoni S.J."/>
            <person name="Cho J.C."/>
        </authorList>
    </citation>
    <scope>NUCLEOTIDE SEQUENCE [LARGE SCALE GENOMIC DNA]</scope>
    <source>
        <strain evidence="2 3">HTCC2143</strain>
    </source>
</reference>
<keyword evidence="3" id="KW-1185">Reference proteome</keyword>
<keyword evidence="1" id="KW-0472">Membrane</keyword>
<gene>
    <name evidence="2" type="ORF">GP2143_17086</name>
</gene>
<accession>A0YA37</accession>
<dbReference type="AlphaFoldDB" id="A0YA37"/>
<dbReference type="Pfam" id="PF13432">
    <property type="entry name" value="TPR_16"/>
    <property type="match status" value="1"/>
</dbReference>
<dbReference type="Gene3D" id="1.25.40.10">
    <property type="entry name" value="Tetratricopeptide repeat domain"/>
    <property type="match status" value="1"/>
</dbReference>
<evidence type="ECO:0000256" key="1">
    <source>
        <dbReference type="SAM" id="Phobius"/>
    </source>
</evidence>
<dbReference type="SUPFAM" id="SSF48452">
    <property type="entry name" value="TPR-like"/>
    <property type="match status" value="1"/>
</dbReference>
<feature type="transmembrane region" description="Helical" evidence="1">
    <location>
        <begin position="42"/>
        <end position="60"/>
    </location>
</feature>
<proteinExistence type="predicted"/>
<organism evidence="2 3">
    <name type="scientific">marine gamma proteobacterium HTCC2143</name>
    <dbReference type="NCBI Taxonomy" id="247633"/>
    <lineage>
        <taxon>Bacteria</taxon>
        <taxon>Pseudomonadati</taxon>
        <taxon>Pseudomonadota</taxon>
        <taxon>Gammaproteobacteria</taxon>
        <taxon>Cellvibrionales</taxon>
        <taxon>Spongiibacteraceae</taxon>
        <taxon>BD1-7 clade</taxon>
    </lineage>
</organism>
<dbReference type="OrthoDB" id="5406098at2"/>
<name>A0YA37_9GAMM</name>
<keyword evidence="1" id="KW-0812">Transmembrane</keyword>